<evidence type="ECO:0000313" key="3">
    <source>
        <dbReference type="Proteomes" id="UP000315750"/>
    </source>
</evidence>
<keyword evidence="3" id="KW-1185">Reference proteome</keyword>
<organism evidence="2 3">
    <name type="scientific">Aeoliella mucimassa</name>
    <dbReference type="NCBI Taxonomy" id="2527972"/>
    <lineage>
        <taxon>Bacteria</taxon>
        <taxon>Pseudomonadati</taxon>
        <taxon>Planctomycetota</taxon>
        <taxon>Planctomycetia</taxon>
        <taxon>Pirellulales</taxon>
        <taxon>Lacipirellulaceae</taxon>
        <taxon>Aeoliella</taxon>
    </lineage>
</organism>
<accession>A0A518ALI2</accession>
<sequence length="202" mass="23228">MSGPAYVHNIEAIERVRQALAAFAHQADEGLTEVGAECRRLLDWLEHDRPRYWKRQVQLAWDQVEVAKKELHRCLMFPIADERPSCTEQRAALKKAQAHLIYCQEKAERLKGWCREVRHELYEYEGRISQLKSYAEIDVVQSMAVLSRILDRIQEYQSLGSPSAVPKLDVSSLLEEEVQTDGDQEPADSDTKAETDTKTESE</sequence>
<evidence type="ECO:0000313" key="2">
    <source>
        <dbReference type="EMBL" id="QDU55556.1"/>
    </source>
</evidence>
<dbReference type="Proteomes" id="UP000315750">
    <property type="component" value="Chromosome"/>
</dbReference>
<proteinExistence type="predicted"/>
<evidence type="ECO:0000256" key="1">
    <source>
        <dbReference type="SAM" id="MobiDB-lite"/>
    </source>
</evidence>
<dbReference type="RefSeq" id="WP_145246401.1">
    <property type="nucleotide sequence ID" value="NZ_CP036278.1"/>
</dbReference>
<dbReference type="KEGG" id="amuc:Pan181_17480"/>
<protein>
    <submittedName>
        <fullName evidence="2">Uncharacterized protein</fullName>
    </submittedName>
</protein>
<gene>
    <name evidence="2" type="ORF">Pan181_17480</name>
</gene>
<feature type="compositionally biased region" description="Acidic residues" evidence="1">
    <location>
        <begin position="174"/>
        <end position="188"/>
    </location>
</feature>
<dbReference type="OrthoDB" id="277538at2"/>
<name>A0A518ALI2_9BACT</name>
<dbReference type="AlphaFoldDB" id="A0A518ALI2"/>
<feature type="region of interest" description="Disordered" evidence="1">
    <location>
        <begin position="161"/>
        <end position="202"/>
    </location>
</feature>
<feature type="compositionally biased region" description="Basic and acidic residues" evidence="1">
    <location>
        <begin position="189"/>
        <end position="202"/>
    </location>
</feature>
<reference evidence="2 3" key="1">
    <citation type="submission" date="2019-02" db="EMBL/GenBank/DDBJ databases">
        <title>Deep-cultivation of Planctomycetes and their phenomic and genomic characterization uncovers novel biology.</title>
        <authorList>
            <person name="Wiegand S."/>
            <person name="Jogler M."/>
            <person name="Boedeker C."/>
            <person name="Pinto D."/>
            <person name="Vollmers J."/>
            <person name="Rivas-Marin E."/>
            <person name="Kohn T."/>
            <person name="Peeters S.H."/>
            <person name="Heuer A."/>
            <person name="Rast P."/>
            <person name="Oberbeckmann S."/>
            <person name="Bunk B."/>
            <person name="Jeske O."/>
            <person name="Meyerdierks A."/>
            <person name="Storesund J.E."/>
            <person name="Kallscheuer N."/>
            <person name="Luecker S."/>
            <person name="Lage O.M."/>
            <person name="Pohl T."/>
            <person name="Merkel B.J."/>
            <person name="Hornburger P."/>
            <person name="Mueller R.-W."/>
            <person name="Bruemmer F."/>
            <person name="Labrenz M."/>
            <person name="Spormann A.M."/>
            <person name="Op den Camp H."/>
            <person name="Overmann J."/>
            <person name="Amann R."/>
            <person name="Jetten M.S.M."/>
            <person name="Mascher T."/>
            <person name="Medema M.H."/>
            <person name="Devos D.P."/>
            <person name="Kaster A.-K."/>
            <person name="Ovreas L."/>
            <person name="Rohde M."/>
            <person name="Galperin M.Y."/>
            <person name="Jogler C."/>
        </authorList>
    </citation>
    <scope>NUCLEOTIDE SEQUENCE [LARGE SCALE GENOMIC DNA]</scope>
    <source>
        <strain evidence="2 3">Pan181</strain>
    </source>
</reference>
<dbReference type="EMBL" id="CP036278">
    <property type="protein sequence ID" value="QDU55556.1"/>
    <property type="molecule type" value="Genomic_DNA"/>
</dbReference>